<dbReference type="GO" id="GO:0003723">
    <property type="term" value="F:RNA binding"/>
    <property type="evidence" value="ECO:0007669"/>
    <property type="project" value="InterPro"/>
</dbReference>
<sequence length="767" mass="85655">MAVVAPPLSVLDHRLHLRQHHCLRHQIPISITTPIFHYPIPHLSLFVTKASLSLSPQTHPSTAATSLSPPQQIQQLCQSQNLSQAYTALQKAFDTNIYTISELSESIRVLLQACGQHKDVEIGKKVHNLVYSSTHFVNDFVLNTKIITMYSLCGSPLDSRIAFDNLQRKNLFLWNALISGYTRNEHFGDAIGVFYEMLLETEFKPDNFTMPCVIKACGGIGDVGLGQSVHGMSVKLGLVLDVFVGNALVAMYGKQGIVVDALRVFENMPERNLVSWNSMICSFSENGFSNECFGVFRRMLLEEESLVPDVATLVTLLPVCAGEGGIDMGAVVHGMAVKLGLCDKLMVSNALMDTYSKCGLWSESEIIFCMIENKNVVSWNSIIGSYSREGNKRETFELFMRMQMEEKIRPNEITILNVLPVCFENSEVMCVKELHCYSLRNGIQSDEMLANAFVAAYAKCGSTRSAEHVFYVMEVRTVNSCNAIIGGHAQNGDPSKAIELFFQMTESGLDPDFFSIGSLLLACSRLKCLQYIKEVHGFILRNGLEIDSFIIISLLSCYIRCGKTHLARILFNETRDKSLVLWNAMLTGYTQNGLFHESLDLFHQMLSYGIQPSEIAITSIFGACTQLSALRPGREIHCFALKANLIDDKFVCCSLIDMYAKCGCLELSQRLEPYKAENYVLISNLYAGAGKWNDVRKVRGMMKETGLQKDVGCSWIEVEGKLYSFGVGEEILEGSGQMGKTWKRLEDKISRIGHRSDTNSVLHELEE</sequence>
<dbReference type="AlphaFoldDB" id="A0AAN8V9F9"/>
<keyword evidence="1" id="KW-0677">Repeat</keyword>
<feature type="repeat" description="PPR" evidence="2">
    <location>
        <begin position="375"/>
        <end position="410"/>
    </location>
</feature>
<dbReference type="PROSITE" id="PS51375">
    <property type="entry name" value="PPR"/>
    <property type="match status" value="5"/>
</dbReference>
<feature type="repeat" description="PPR" evidence="2">
    <location>
        <begin position="170"/>
        <end position="205"/>
    </location>
</feature>
<evidence type="ECO:0000313" key="3">
    <source>
        <dbReference type="EMBL" id="KAK6925177.1"/>
    </source>
</evidence>
<dbReference type="Gene3D" id="1.25.40.10">
    <property type="entry name" value="Tetratricopeptide repeat domain"/>
    <property type="match status" value="5"/>
</dbReference>
<dbReference type="Proteomes" id="UP001370490">
    <property type="component" value="Unassembled WGS sequence"/>
</dbReference>
<dbReference type="FunFam" id="1.25.40.10:FF:000344">
    <property type="entry name" value="Pentatricopeptide repeat-containing protein"/>
    <property type="match status" value="1"/>
</dbReference>
<dbReference type="FunFam" id="1.25.40.10:FF:000361">
    <property type="entry name" value="Pentatricopeptide repeat-containing protein chloroplastic"/>
    <property type="match status" value="2"/>
</dbReference>
<protein>
    <submittedName>
        <fullName evidence="3">Pentatricopeptide repeat</fullName>
    </submittedName>
</protein>
<evidence type="ECO:0000256" key="1">
    <source>
        <dbReference type="ARBA" id="ARBA00022737"/>
    </source>
</evidence>
<dbReference type="Pfam" id="PF01535">
    <property type="entry name" value="PPR"/>
    <property type="match status" value="5"/>
</dbReference>
<reference evidence="3 4" key="1">
    <citation type="submission" date="2023-12" db="EMBL/GenBank/DDBJ databases">
        <title>A high-quality genome assembly for Dillenia turbinata (Dilleniales).</title>
        <authorList>
            <person name="Chanderbali A."/>
        </authorList>
    </citation>
    <scope>NUCLEOTIDE SEQUENCE [LARGE SCALE GENOMIC DNA]</scope>
    <source>
        <strain evidence="3">LSX21</strain>
        <tissue evidence="3">Leaf</tissue>
    </source>
</reference>
<gene>
    <name evidence="3" type="ORF">RJ641_009503</name>
</gene>
<dbReference type="InterPro" id="IPR002885">
    <property type="entry name" value="PPR_rpt"/>
</dbReference>
<accession>A0AAN8V9F9</accession>
<dbReference type="InterPro" id="IPR011990">
    <property type="entry name" value="TPR-like_helical_dom_sf"/>
</dbReference>
<dbReference type="InterPro" id="IPR046848">
    <property type="entry name" value="E_motif"/>
</dbReference>
<dbReference type="Pfam" id="PF20431">
    <property type="entry name" value="E_motif"/>
    <property type="match status" value="1"/>
</dbReference>
<feature type="repeat" description="PPR" evidence="2">
    <location>
        <begin position="477"/>
        <end position="511"/>
    </location>
</feature>
<dbReference type="GO" id="GO:0009451">
    <property type="term" value="P:RNA modification"/>
    <property type="evidence" value="ECO:0007669"/>
    <property type="project" value="InterPro"/>
</dbReference>
<feature type="repeat" description="PPR" evidence="2">
    <location>
        <begin position="578"/>
        <end position="612"/>
    </location>
</feature>
<dbReference type="EMBL" id="JBAMMX010000016">
    <property type="protein sequence ID" value="KAK6925177.1"/>
    <property type="molecule type" value="Genomic_DNA"/>
</dbReference>
<dbReference type="Pfam" id="PF13041">
    <property type="entry name" value="PPR_2"/>
    <property type="match status" value="2"/>
</dbReference>
<dbReference type="InterPro" id="IPR046960">
    <property type="entry name" value="PPR_At4g14850-like_plant"/>
</dbReference>
<proteinExistence type="predicted"/>
<organism evidence="3 4">
    <name type="scientific">Dillenia turbinata</name>
    <dbReference type="NCBI Taxonomy" id="194707"/>
    <lineage>
        <taxon>Eukaryota</taxon>
        <taxon>Viridiplantae</taxon>
        <taxon>Streptophyta</taxon>
        <taxon>Embryophyta</taxon>
        <taxon>Tracheophyta</taxon>
        <taxon>Spermatophyta</taxon>
        <taxon>Magnoliopsida</taxon>
        <taxon>eudicotyledons</taxon>
        <taxon>Gunneridae</taxon>
        <taxon>Pentapetalae</taxon>
        <taxon>Dilleniales</taxon>
        <taxon>Dilleniaceae</taxon>
        <taxon>Dillenia</taxon>
    </lineage>
</organism>
<dbReference type="FunFam" id="1.25.40.10:FF:000196">
    <property type="entry name" value="Pentatricopeptide repeat-containing protein At4g14850"/>
    <property type="match status" value="1"/>
</dbReference>
<comment type="caution">
    <text evidence="3">The sequence shown here is derived from an EMBL/GenBank/DDBJ whole genome shotgun (WGS) entry which is preliminary data.</text>
</comment>
<feature type="repeat" description="PPR" evidence="2">
    <location>
        <begin position="241"/>
        <end position="275"/>
    </location>
</feature>
<dbReference type="NCBIfam" id="TIGR00756">
    <property type="entry name" value="PPR"/>
    <property type="match status" value="5"/>
</dbReference>
<dbReference type="PANTHER" id="PTHR47926">
    <property type="entry name" value="PENTATRICOPEPTIDE REPEAT-CONTAINING PROTEIN"/>
    <property type="match status" value="1"/>
</dbReference>
<keyword evidence="4" id="KW-1185">Reference proteome</keyword>
<evidence type="ECO:0000313" key="4">
    <source>
        <dbReference type="Proteomes" id="UP001370490"/>
    </source>
</evidence>
<name>A0AAN8V9F9_9MAGN</name>
<evidence type="ECO:0000256" key="2">
    <source>
        <dbReference type="PROSITE-ProRule" id="PRU00708"/>
    </source>
</evidence>